<gene>
    <name evidence="2" type="ORF">AAE3_LOCUS9133</name>
</gene>
<feature type="compositionally biased region" description="Basic and acidic residues" evidence="1">
    <location>
        <begin position="1122"/>
        <end position="1131"/>
    </location>
</feature>
<feature type="compositionally biased region" description="Low complexity" evidence="1">
    <location>
        <begin position="431"/>
        <end position="444"/>
    </location>
</feature>
<sequence length="1144" mass="124043">MAVVSSSTSFPDLRAPPGYRIKRKPPPTIDISERYPTPDPQDPFAPLWVLRNRTGSSFGPSAYPYARHAPYGTPSQETLANSVFDAPESRPQSPDAYLHSVATPRVLRKPASLRSPSPSPPARIGHYRPHSQLGFNVGATESHYGFPLMSRWDTHNASQTQLAKPMTNIMHPWPTASTTDVRGRRAEAVMDSSGTDTDSDAPPIKLSGPLTRGASNNSTTNRLTKFLLPKKNSVSSGVATDTSASVTSSPASTPQREGKSKRRQAVRKSTISAPIIASATWEAHDRDHGSVAIAIQAKSAITANRCPTPEVYAPFSGNENEARRLDAVEPTNNTRKGNTHSKTTPDPGAAVVVTPEASSNGTGREGHSSDTDIAAHYLKVGVPVQVVDATPRHRREKTLPVEPAIGSVQAPLPAPARQRSRATTPIPPAAAQPAAPVAPASGQAQPPPPPPKMFKRRTSSVPVPLSTPTASSKAKSPPGTTANGSLSAQTQGLPTTQSISNTSIVNISISTPHPAPPPESLADHTANADAYIAPRPAPRPPGILRSGTEPLKGTDDVDSDIAGGKVARSSESEVERKRSVVVVAPSKQGRTKSKPGVKLPKECTKVEYPGRGEAGSSFPPPPPVPKSPPPTGNRHKMKPDVHSEKSSATTASPSPTEWALPTAAQIADAAAHYVTGEDGKHVSFGSLFRKQRTVVVFIRHFWCPLCQDYMSALTTLVKPEMLLADSEDADWEKIAVEEAMEAKGEKLGEKEQVEGKERERKKQKVDFVIISNGAYGMIAKYKQIFALPFKVYTDPSLAVYKALGMGREGDLLAQQYQHRREHLHQRQPNHRERQHEKQRNKGYQSQSESEKSEKEKRGKRDGYVKHGLMSGFAMVVVRAIKVGMPVWEKGGDVGQLGGEFVMGPGLTCSYAHRMQSTKDHAPIQDVLQAAGVRLPSPSPAPGRRKSGPDGPRAHRTRHHGHSHSEILDSLSTLPQQENERGKESKADCRPRKRRESMRTIRESLARANSAGVTVSPLGRRESRRYSIGVVMTREEEEEWMEERQRHVERLQERKQVRRVLGAPGLSRASSVLANHSGSGADGGGLGGAGVLREDDLDQKEREVQVDKTMKLLEAAGAKIERVKEHEERENAGDLPRLPLVEEDR</sequence>
<name>A0A8S0XWB9_CYCAE</name>
<dbReference type="Proteomes" id="UP000467700">
    <property type="component" value="Unassembled WGS sequence"/>
</dbReference>
<feature type="compositionally biased region" description="Low complexity" evidence="1">
    <location>
        <begin position="646"/>
        <end position="656"/>
    </location>
</feature>
<evidence type="ECO:0008006" key="4">
    <source>
        <dbReference type="Google" id="ProtNLM"/>
    </source>
</evidence>
<keyword evidence="3" id="KW-1185">Reference proteome</keyword>
<dbReference type="EMBL" id="CACVBS010000057">
    <property type="protein sequence ID" value="CAA7266881.1"/>
    <property type="molecule type" value="Genomic_DNA"/>
</dbReference>
<feature type="compositionally biased region" description="Basic and acidic residues" evidence="1">
    <location>
        <begin position="977"/>
        <end position="989"/>
    </location>
</feature>
<dbReference type="InterPro" id="IPR036249">
    <property type="entry name" value="Thioredoxin-like_sf"/>
</dbReference>
<feature type="compositionally biased region" description="Basic residues" evidence="1">
    <location>
        <begin position="818"/>
        <end position="828"/>
    </location>
</feature>
<feature type="region of interest" description="Disordered" evidence="1">
    <location>
        <begin position="328"/>
        <end position="369"/>
    </location>
</feature>
<feature type="compositionally biased region" description="Gly residues" evidence="1">
    <location>
        <begin position="1079"/>
        <end position="1089"/>
    </location>
</feature>
<reference evidence="2 3" key="1">
    <citation type="submission" date="2020-01" db="EMBL/GenBank/DDBJ databases">
        <authorList>
            <person name="Gupta K D."/>
        </authorList>
    </citation>
    <scope>NUCLEOTIDE SEQUENCE [LARGE SCALE GENOMIC DNA]</scope>
</reference>
<feature type="compositionally biased region" description="Basic and acidic residues" evidence="1">
    <location>
        <begin position="829"/>
        <end position="839"/>
    </location>
</feature>
<feature type="region of interest" description="Disordered" evidence="1">
    <location>
        <begin position="188"/>
        <end position="219"/>
    </location>
</feature>
<feature type="region of interest" description="Disordered" evidence="1">
    <location>
        <begin position="104"/>
        <end position="130"/>
    </location>
</feature>
<feature type="compositionally biased region" description="Basic and acidic residues" evidence="1">
    <location>
        <begin position="848"/>
        <end position="862"/>
    </location>
</feature>
<feature type="region of interest" description="Disordered" evidence="1">
    <location>
        <begin position="1"/>
        <end position="41"/>
    </location>
</feature>
<evidence type="ECO:0000313" key="2">
    <source>
        <dbReference type="EMBL" id="CAA7266881.1"/>
    </source>
</evidence>
<dbReference type="Gene3D" id="3.40.30.10">
    <property type="entry name" value="Glutaredoxin"/>
    <property type="match status" value="1"/>
</dbReference>
<evidence type="ECO:0000256" key="1">
    <source>
        <dbReference type="SAM" id="MobiDB-lite"/>
    </source>
</evidence>
<dbReference type="AlphaFoldDB" id="A0A8S0XWB9"/>
<feature type="region of interest" description="Disordered" evidence="1">
    <location>
        <begin position="1122"/>
        <end position="1144"/>
    </location>
</feature>
<feature type="compositionally biased region" description="Polar residues" evidence="1">
    <location>
        <begin position="330"/>
        <end position="344"/>
    </location>
</feature>
<feature type="region of interest" description="Disordered" evidence="1">
    <location>
        <begin position="531"/>
        <end position="656"/>
    </location>
</feature>
<feature type="compositionally biased region" description="Pro residues" evidence="1">
    <location>
        <begin position="618"/>
        <end position="631"/>
    </location>
</feature>
<comment type="caution">
    <text evidence="2">The sequence shown here is derived from an EMBL/GenBank/DDBJ whole genome shotgun (WGS) entry which is preliminary data.</text>
</comment>
<dbReference type="PANTHER" id="PTHR28630">
    <property type="match status" value="1"/>
</dbReference>
<feature type="region of interest" description="Disordered" evidence="1">
    <location>
        <begin position="388"/>
        <end position="497"/>
    </location>
</feature>
<protein>
    <recommendedName>
        <fullName evidence="4">Thioredoxin domain-containing protein</fullName>
    </recommendedName>
</protein>
<dbReference type="InterPro" id="IPR032801">
    <property type="entry name" value="PXL2A/B/C"/>
</dbReference>
<dbReference type="Pfam" id="PF13911">
    <property type="entry name" value="AhpC-TSA_2"/>
    <property type="match status" value="1"/>
</dbReference>
<organism evidence="2 3">
    <name type="scientific">Cyclocybe aegerita</name>
    <name type="common">Black poplar mushroom</name>
    <name type="synonym">Agrocybe aegerita</name>
    <dbReference type="NCBI Taxonomy" id="1973307"/>
    <lineage>
        <taxon>Eukaryota</taxon>
        <taxon>Fungi</taxon>
        <taxon>Dikarya</taxon>
        <taxon>Basidiomycota</taxon>
        <taxon>Agaricomycotina</taxon>
        <taxon>Agaricomycetes</taxon>
        <taxon>Agaricomycetidae</taxon>
        <taxon>Agaricales</taxon>
        <taxon>Agaricineae</taxon>
        <taxon>Bolbitiaceae</taxon>
        <taxon>Cyclocybe</taxon>
    </lineage>
</organism>
<dbReference type="CDD" id="cd02970">
    <property type="entry name" value="PRX_like2"/>
    <property type="match status" value="1"/>
</dbReference>
<dbReference type="OrthoDB" id="40334at2759"/>
<feature type="compositionally biased region" description="Basic and acidic residues" evidence="1">
    <location>
        <begin position="599"/>
        <end position="610"/>
    </location>
</feature>
<dbReference type="SUPFAM" id="SSF52833">
    <property type="entry name" value="Thioredoxin-like"/>
    <property type="match status" value="1"/>
</dbReference>
<feature type="compositionally biased region" description="Polar residues" evidence="1">
    <location>
        <begin position="1"/>
        <end position="10"/>
    </location>
</feature>
<feature type="region of interest" description="Disordered" evidence="1">
    <location>
        <begin position="1070"/>
        <end position="1101"/>
    </location>
</feature>
<evidence type="ECO:0000313" key="3">
    <source>
        <dbReference type="Proteomes" id="UP000467700"/>
    </source>
</evidence>
<proteinExistence type="predicted"/>
<feature type="region of interest" description="Disordered" evidence="1">
    <location>
        <begin position="818"/>
        <end position="862"/>
    </location>
</feature>
<dbReference type="PANTHER" id="PTHR28630:SF3">
    <property type="entry name" value="PEROXIREDOXIN-LIKE 2C"/>
    <property type="match status" value="1"/>
</dbReference>
<feature type="compositionally biased region" description="Basic and acidic residues" evidence="1">
    <location>
        <begin position="568"/>
        <end position="578"/>
    </location>
</feature>
<feature type="region of interest" description="Disordered" evidence="1">
    <location>
        <begin position="233"/>
        <end position="269"/>
    </location>
</feature>
<feature type="compositionally biased region" description="Low complexity" evidence="1">
    <location>
        <begin position="233"/>
        <end position="253"/>
    </location>
</feature>
<accession>A0A8S0XWB9</accession>
<feature type="compositionally biased region" description="Polar residues" evidence="1">
    <location>
        <begin position="466"/>
        <end position="494"/>
    </location>
</feature>
<feature type="region of interest" description="Disordered" evidence="1">
    <location>
        <begin position="932"/>
        <end position="996"/>
    </location>
</feature>